<dbReference type="InterPro" id="IPR051319">
    <property type="entry name" value="Oligoribo/pAp-PDE_c-di-AMP_PDE"/>
</dbReference>
<organism evidence="3 4">
    <name type="scientific">Candidatus Azambacteria bacterium GW2011_GWA1_42_19</name>
    <dbReference type="NCBI Taxonomy" id="1618609"/>
    <lineage>
        <taxon>Bacteria</taxon>
        <taxon>Candidatus Azamiibacteriota</taxon>
    </lineage>
</organism>
<dbReference type="Gene3D" id="3.90.1640.10">
    <property type="entry name" value="inorganic pyrophosphatase (n-terminal core)"/>
    <property type="match status" value="1"/>
</dbReference>
<accession>A0A0G0ZCE8</accession>
<dbReference type="SUPFAM" id="SSF64182">
    <property type="entry name" value="DHH phosphoesterases"/>
    <property type="match status" value="1"/>
</dbReference>
<evidence type="ECO:0000259" key="1">
    <source>
        <dbReference type="Pfam" id="PF01368"/>
    </source>
</evidence>
<evidence type="ECO:0000259" key="2">
    <source>
        <dbReference type="Pfam" id="PF02272"/>
    </source>
</evidence>
<dbReference type="Proteomes" id="UP000034951">
    <property type="component" value="Unassembled WGS sequence"/>
</dbReference>
<gene>
    <name evidence="3" type="ORF">UV10_C0003G0011</name>
</gene>
<reference evidence="3 4" key="1">
    <citation type="journal article" date="2015" name="Nature">
        <title>rRNA introns, odd ribosomes, and small enigmatic genomes across a large radiation of phyla.</title>
        <authorList>
            <person name="Brown C.T."/>
            <person name="Hug L.A."/>
            <person name="Thomas B.C."/>
            <person name="Sharon I."/>
            <person name="Castelle C.J."/>
            <person name="Singh A."/>
            <person name="Wilkins M.J."/>
            <person name="Williams K.H."/>
            <person name="Banfield J.F."/>
        </authorList>
    </citation>
    <scope>NUCLEOTIDE SEQUENCE [LARGE SCALE GENOMIC DNA]</scope>
</reference>
<evidence type="ECO:0000313" key="4">
    <source>
        <dbReference type="Proteomes" id="UP000034951"/>
    </source>
</evidence>
<dbReference type="Pfam" id="PF02272">
    <property type="entry name" value="DHHA1"/>
    <property type="match status" value="1"/>
</dbReference>
<dbReference type="InterPro" id="IPR003156">
    <property type="entry name" value="DHHA1_dom"/>
</dbReference>
<sequence length="322" mass="36216">MRNLNFKEIEKIIKKAKRILVATHQGPDGDAIGSLTALGFYLKKIKKPHYLLCVSGVPESLKFIPGAPRIKSKHPKIAYDLIIGLDYGTKSQLGLEGYFKKHPKTPLLVFDHHLFADQDADFGIIGPESSATCELLYDYFKAMGFKIDKKIAEALAVGILTDTGFFKYVKVKKPLEVIVDLMRFGVRPDKIDNIVNGRVKIAAIKLSGKILNRAKHAVKGDFVYSWLKRKELNIHHLMIDDVGNIVIEWLRNLKEGRFALLLIKESRNRIRGRLRSRSDKNYNVARLAMKIDGGGHKFAAGFRFKGTIDGALKAVAKYASKK</sequence>
<dbReference type="EMBL" id="LCDE01000003">
    <property type="protein sequence ID" value="KKS46382.1"/>
    <property type="molecule type" value="Genomic_DNA"/>
</dbReference>
<dbReference type="Pfam" id="PF01368">
    <property type="entry name" value="DHH"/>
    <property type="match status" value="1"/>
</dbReference>
<dbReference type="GO" id="GO:0003676">
    <property type="term" value="F:nucleic acid binding"/>
    <property type="evidence" value="ECO:0007669"/>
    <property type="project" value="InterPro"/>
</dbReference>
<name>A0A0G0ZCE8_9BACT</name>
<feature type="domain" description="DDH" evidence="1">
    <location>
        <begin position="18"/>
        <end position="159"/>
    </location>
</feature>
<dbReference type="Gene3D" id="3.10.310.30">
    <property type="match status" value="1"/>
</dbReference>
<feature type="domain" description="DHHA1" evidence="2">
    <location>
        <begin position="245"/>
        <end position="320"/>
    </location>
</feature>
<dbReference type="InterPro" id="IPR038763">
    <property type="entry name" value="DHH_sf"/>
</dbReference>
<dbReference type="AlphaFoldDB" id="A0A0G0ZCE8"/>
<dbReference type="PANTHER" id="PTHR47618:SF1">
    <property type="entry name" value="BIFUNCTIONAL OLIGORIBONUCLEASE AND PAP PHOSPHATASE NRNA"/>
    <property type="match status" value="1"/>
</dbReference>
<dbReference type="InterPro" id="IPR001667">
    <property type="entry name" value="DDH_dom"/>
</dbReference>
<comment type="caution">
    <text evidence="3">The sequence shown here is derived from an EMBL/GenBank/DDBJ whole genome shotgun (WGS) entry which is preliminary data.</text>
</comment>
<proteinExistence type="predicted"/>
<protein>
    <submittedName>
        <fullName evidence="3">Phosphoesterase RecJ domain protein</fullName>
    </submittedName>
</protein>
<dbReference type="PANTHER" id="PTHR47618">
    <property type="entry name" value="BIFUNCTIONAL OLIGORIBONUCLEASE AND PAP PHOSPHATASE NRNA"/>
    <property type="match status" value="1"/>
</dbReference>
<evidence type="ECO:0000313" key="3">
    <source>
        <dbReference type="EMBL" id="KKS46382.1"/>
    </source>
</evidence>